<name>A0A803QRF2_CANSA</name>
<evidence type="ECO:0000313" key="1">
    <source>
        <dbReference type="EnsemblPlants" id="cds.evm.model.ctgX10.5"/>
    </source>
</evidence>
<dbReference type="Gramene" id="evm.model.ctgX10.5">
    <property type="protein sequence ID" value="cds.evm.model.ctgX10.5"/>
    <property type="gene ID" value="evm.TU.ctgX10.5"/>
</dbReference>
<proteinExistence type="predicted"/>
<protein>
    <submittedName>
        <fullName evidence="1">Uncharacterized protein</fullName>
    </submittedName>
</protein>
<dbReference type="Proteomes" id="UP000596661">
    <property type="component" value="Unassembled WGS sequence"/>
</dbReference>
<accession>A0A803QRF2</accession>
<sequence length="65" mass="7214">ATLGACPRLFLHVHVARNRNSRPHVATHAPAREWASLPSEPPQLKVVSATFHVAFARVHMQPMRG</sequence>
<dbReference type="EnsemblPlants" id="evm.model.ctgX10.5">
    <property type="protein sequence ID" value="cds.evm.model.ctgX10.5"/>
    <property type="gene ID" value="evm.TU.ctgX10.5"/>
</dbReference>
<evidence type="ECO:0000313" key="2">
    <source>
        <dbReference type="Proteomes" id="UP000596661"/>
    </source>
</evidence>
<organism evidence="1 2">
    <name type="scientific">Cannabis sativa</name>
    <name type="common">Hemp</name>
    <name type="synonym">Marijuana</name>
    <dbReference type="NCBI Taxonomy" id="3483"/>
    <lineage>
        <taxon>Eukaryota</taxon>
        <taxon>Viridiplantae</taxon>
        <taxon>Streptophyta</taxon>
        <taxon>Embryophyta</taxon>
        <taxon>Tracheophyta</taxon>
        <taxon>Spermatophyta</taxon>
        <taxon>Magnoliopsida</taxon>
        <taxon>eudicotyledons</taxon>
        <taxon>Gunneridae</taxon>
        <taxon>Pentapetalae</taxon>
        <taxon>rosids</taxon>
        <taxon>fabids</taxon>
        <taxon>Rosales</taxon>
        <taxon>Cannabaceae</taxon>
        <taxon>Cannabis</taxon>
    </lineage>
</organism>
<keyword evidence="2" id="KW-1185">Reference proteome</keyword>
<reference evidence="1" key="1">
    <citation type="submission" date="2021-03" db="UniProtKB">
        <authorList>
            <consortium name="EnsemblPlants"/>
        </authorList>
    </citation>
    <scope>IDENTIFICATION</scope>
</reference>
<dbReference type="AlphaFoldDB" id="A0A803QRF2"/>